<accession>A0A811Y095</accession>
<keyword evidence="1" id="KW-0732">Signal</keyword>
<dbReference type="EMBL" id="CAJHUB010000646">
    <property type="protein sequence ID" value="CAD7666913.1"/>
    <property type="molecule type" value="Genomic_DNA"/>
</dbReference>
<reference evidence="2" key="1">
    <citation type="submission" date="2020-12" db="EMBL/GenBank/DDBJ databases">
        <authorList>
            <consortium name="Molecular Ecology Group"/>
        </authorList>
    </citation>
    <scope>NUCLEOTIDE SEQUENCE</scope>
    <source>
        <strain evidence="2">TBG_1078</strain>
    </source>
</reference>
<comment type="caution">
    <text evidence="2">The sequence shown here is derived from an EMBL/GenBank/DDBJ whole genome shotgun (WGS) entry which is preliminary data.</text>
</comment>
<sequence length="108" mass="11577">MAWTVLFLGILAHGLGSLSQPVLTQPPSGSGALGQRFTIFCSGSTNNMGYNYINWYKQPSGVLDRFSGSKSGSSATLADYYCSSWDDSLNALTVLQAGGEVRQKHTHV</sequence>
<dbReference type="InterPro" id="IPR013783">
    <property type="entry name" value="Ig-like_fold"/>
</dbReference>
<gene>
    <name evidence="2" type="ORF">NYPRO_LOCUS325</name>
</gene>
<dbReference type="InterPro" id="IPR036179">
    <property type="entry name" value="Ig-like_dom_sf"/>
</dbReference>
<dbReference type="SUPFAM" id="SSF48726">
    <property type="entry name" value="Immunoglobulin"/>
    <property type="match status" value="1"/>
</dbReference>
<dbReference type="PANTHER" id="PTHR23267">
    <property type="entry name" value="IMMUNOGLOBULIN LIGHT CHAIN"/>
    <property type="match status" value="1"/>
</dbReference>
<evidence type="ECO:0000313" key="3">
    <source>
        <dbReference type="Proteomes" id="UP000645828"/>
    </source>
</evidence>
<evidence type="ECO:0000313" key="2">
    <source>
        <dbReference type="EMBL" id="CAD7666913.1"/>
    </source>
</evidence>
<dbReference type="AlphaFoldDB" id="A0A811Y095"/>
<feature type="signal peptide" evidence="1">
    <location>
        <begin position="1"/>
        <end position="19"/>
    </location>
</feature>
<dbReference type="Gene3D" id="2.60.40.10">
    <property type="entry name" value="Immunoglobulins"/>
    <property type="match status" value="1"/>
</dbReference>
<dbReference type="Proteomes" id="UP000645828">
    <property type="component" value="Unassembled WGS sequence"/>
</dbReference>
<organism evidence="2 3">
    <name type="scientific">Nyctereutes procyonoides</name>
    <name type="common">Raccoon dog</name>
    <name type="synonym">Canis procyonoides</name>
    <dbReference type="NCBI Taxonomy" id="34880"/>
    <lineage>
        <taxon>Eukaryota</taxon>
        <taxon>Metazoa</taxon>
        <taxon>Chordata</taxon>
        <taxon>Craniata</taxon>
        <taxon>Vertebrata</taxon>
        <taxon>Euteleostomi</taxon>
        <taxon>Mammalia</taxon>
        <taxon>Eutheria</taxon>
        <taxon>Laurasiatheria</taxon>
        <taxon>Carnivora</taxon>
        <taxon>Caniformia</taxon>
        <taxon>Canidae</taxon>
        <taxon>Nyctereutes</taxon>
    </lineage>
</organism>
<proteinExistence type="predicted"/>
<protein>
    <submittedName>
        <fullName evidence="2">(raccoon dog) hypothetical protein</fullName>
    </submittedName>
</protein>
<keyword evidence="3" id="KW-1185">Reference proteome</keyword>
<evidence type="ECO:0000256" key="1">
    <source>
        <dbReference type="SAM" id="SignalP"/>
    </source>
</evidence>
<dbReference type="InterPro" id="IPR050150">
    <property type="entry name" value="IgV_Light_Chain"/>
</dbReference>
<feature type="chain" id="PRO_5032726829" evidence="1">
    <location>
        <begin position="20"/>
        <end position="108"/>
    </location>
</feature>
<name>A0A811Y095_NYCPR</name>